<gene>
    <name evidence="2" type="ORF">QQS21_010129</name>
</gene>
<name>A0AAJ0FUH6_9HYPO</name>
<organism evidence="2 3">
    <name type="scientific">Conoideocrella luteorostrata</name>
    <dbReference type="NCBI Taxonomy" id="1105319"/>
    <lineage>
        <taxon>Eukaryota</taxon>
        <taxon>Fungi</taxon>
        <taxon>Dikarya</taxon>
        <taxon>Ascomycota</taxon>
        <taxon>Pezizomycotina</taxon>
        <taxon>Sordariomycetes</taxon>
        <taxon>Hypocreomycetidae</taxon>
        <taxon>Hypocreales</taxon>
        <taxon>Clavicipitaceae</taxon>
        <taxon>Conoideocrella</taxon>
    </lineage>
</organism>
<evidence type="ECO:0000313" key="2">
    <source>
        <dbReference type="EMBL" id="KAK2592169.1"/>
    </source>
</evidence>
<dbReference type="Gene3D" id="1.25.40.10">
    <property type="entry name" value="Tetratricopeptide repeat domain"/>
    <property type="match status" value="1"/>
</dbReference>
<dbReference type="SUPFAM" id="SSF48452">
    <property type="entry name" value="TPR-like"/>
    <property type="match status" value="1"/>
</dbReference>
<comment type="caution">
    <text evidence="2">The sequence shown here is derived from an EMBL/GenBank/DDBJ whole genome shotgun (WGS) entry which is preliminary data.</text>
</comment>
<feature type="region of interest" description="Disordered" evidence="1">
    <location>
        <begin position="37"/>
        <end position="58"/>
    </location>
</feature>
<sequence>MAARRAPRLCTLTHTHKHITAAISALFPTQSIHHLPAPHDQVRPYASPPSRKAKNPPPYSEVFDLSQIPLSSVESVISRNGDSFQHLSPSEYYAVAQKFAAAIKRGSSPWAISTTGKDAVSADTFHTVACIMRQISSKSADAFATALWSSASEMGYRPSTLSLARQLIRSGAYSRIPQLRKVEARFKQLVAGGKDADALTAEGELLFEQGKHDAAVAMLRRALANKADFEWRPHCELCLGKALMRLGKADEARGLLERLADEGMVEADAELAELARKGGLGVEELEQRLYTGGCNGRRDMFTRLSELALEKGSKKDGEGRLWALEWAKLADSRVEY</sequence>
<accession>A0AAJ0FUH6</accession>
<proteinExistence type="predicted"/>
<protein>
    <recommendedName>
        <fullName evidence="4">Tetratricopeptide-like helical</fullName>
    </recommendedName>
</protein>
<evidence type="ECO:0000313" key="3">
    <source>
        <dbReference type="Proteomes" id="UP001251528"/>
    </source>
</evidence>
<evidence type="ECO:0008006" key="4">
    <source>
        <dbReference type="Google" id="ProtNLM"/>
    </source>
</evidence>
<dbReference type="Proteomes" id="UP001251528">
    <property type="component" value="Unassembled WGS sequence"/>
</dbReference>
<dbReference type="EMBL" id="JASWJB010000283">
    <property type="protein sequence ID" value="KAK2592169.1"/>
    <property type="molecule type" value="Genomic_DNA"/>
</dbReference>
<dbReference type="AlphaFoldDB" id="A0AAJ0FUH6"/>
<keyword evidence="3" id="KW-1185">Reference proteome</keyword>
<dbReference type="InterPro" id="IPR011990">
    <property type="entry name" value="TPR-like_helical_dom_sf"/>
</dbReference>
<evidence type="ECO:0000256" key="1">
    <source>
        <dbReference type="SAM" id="MobiDB-lite"/>
    </source>
</evidence>
<reference evidence="2" key="1">
    <citation type="submission" date="2023-06" db="EMBL/GenBank/DDBJ databases">
        <title>Conoideocrella luteorostrata (Hypocreales: Clavicipitaceae), a potential biocontrol fungus for elongate hemlock scale in United States Christmas tree production areas.</title>
        <authorList>
            <person name="Barrett H."/>
            <person name="Lovett B."/>
            <person name="Macias A.M."/>
            <person name="Stajich J.E."/>
            <person name="Kasson M.T."/>
        </authorList>
    </citation>
    <scope>NUCLEOTIDE SEQUENCE</scope>
    <source>
        <strain evidence="2">ARSEF 14590</strain>
    </source>
</reference>